<reference evidence="1" key="1">
    <citation type="submission" date="2013-11" db="EMBL/GenBank/DDBJ databases">
        <title>Genome sequence of the fusiform rust pathogen reveals effectors for host alternation and coevolution with pine.</title>
        <authorList>
            <consortium name="DOE Joint Genome Institute"/>
            <person name="Smith K."/>
            <person name="Pendleton A."/>
            <person name="Kubisiak T."/>
            <person name="Anderson C."/>
            <person name="Salamov A."/>
            <person name="Aerts A."/>
            <person name="Riley R."/>
            <person name="Clum A."/>
            <person name="Lindquist E."/>
            <person name="Ence D."/>
            <person name="Campbell M."/>
            <person name="Kronenberg Z."/>
            <person name="Feau N."/>
            <person name="Dhillon B."/>
            <person name="Hamelin R."/>
            <person name="Burleigh J."/>
            <person name="Smith J."/>
            <person name="Yandell M."/>
            <person name="Nelson C."/>
            <person name="Grigoriev I."/>
            <person name="Davis J."/>
        </authorList>
    </citation>
    <scope>NUCLEOTIDE SEQUENCE</scope>
    <source>
        <strain evidence="1">G11</strain>
    </source>
</reference>
<dbReference type="Proteomes" id="UP000886653">
    <property type="component" value="Unassembled WGS sequence"/>
</dbReference>
<name>A0A9P6NR95_9BASI</name>
<proteinExistence type="predicted"/>
<dbReference type="AlphaFoldDB" id="A0A9P6NR95"/>
<gene>
    <name evidence="1" type="ORF">CROQUDRAFT_105524</name>
</gene>
<comment type="caution">
    <text evidence="1">The sequence shown here is derived from an EMBL/GenBank/DDBJ whole genome shotgun (WGS) entry which is preliminary data.</text>
</comment>
<organism evidence="1 2">
    <name type="scientific">Cronartium quercuum f. sp. fusiforme G11</name>
    <dbReference type="NCBI Taxonomy" id="708437"/>
    <lineage>
        <taxon>Eukaryota</taxon>
        <taxon>Fungi</taxon>
        <taxon>Dikarya</taxon>
        <taxon>Basidiomycota</taxon>
        <taxon>Pucciniomycotina</taxon>
        <taxon>Pucciniomycetes</taxon>
        <taxon>Pucciniales</taxon>
        <taxon>Coleosporiaceae</taxon>
        <taxon>Cronartium</taxon>
    </lineage>
</organism>
<dbReference type="EMBL" id="MU167233">
    <property type="protein sequence ID" value="KAG0148803.1"/>
    <property type="molecule type" value="Genomic_DNA"/>
</dbReference>
<evidence type="ECO:0000313" key="2">
    <source>
        <dbReference type="Proteomes" id="UP000886653"/>
    </source>
</evidence>
<keyword evidence="2" id="KW-1185">Reference proteome</keyword>
<sequence>MDPLCTWLKVYGIRNTLGSGRDGTDGSGHGREYCETSVSSNLCGELLAVPQSCASGPGSEARCHNTGHEAGSCSHEPPQHKREVAIETGQSPAAPPEVSLQAGVKQIVAWTMGLRVTKSLVPVRKTLKFGSLFHDHGLEMMSENEDLDQLLDRISTEPGVLLAGERGSIDVCNIPVKRPIRCHHGRSTGPMDRVEQSLVTRCAGELDVEAVGSPGRENHPTSHRPSVAWPPCVQYVCGFDCGPTRLRLTHGKPQLDV</sequence>
<accession>A0A9P6NR95</accession>
<evidence type="ECO:0000313" key="1">
    <source>
        <dbReference type="EMBL" id="KAG0148803.1"/>
    </source>
</evidence>
<protein>
    <submittedName>
        <fullName evidence="1">Uncharacterized protein</fullName>
    </submittedName>
</protein>